<accession>Q2LQ58</accession>
<sequence length="134" mass="15187">MNIKAVSFKSVFFRGVVLKFLALFQWKCGRKLLYVQRTVMVEEYGLKIHAAQREFLHLPCVLFTVRDETPGMVILMIAVAPFGTVEIAGKCIGPQHIDPLMITFIRRFILTGIVLLTLSIQVLRRRMVPLGPGT</sequence>
<dbReference type="EMBL" id="CP000252">
    <property type="protein sequence ID" value="ABC76134.1"/>
    <property type="molecule type" value="Genomic_DNA"/>
</dbReference>
<dbReference type="KEGG" id="sat:SYN_01450"/>
<dbReference type="Proteomes" id="UP000001933">
    <property type="component" value="Chromosome"/>
</dbReference>
<reference evidence="2 3" key="1">
    <citation type="journal article" date="2007" name="Proc. Natl. Acad. Sci. U.S.A.">
        <title>The genome of Syntrophus aciditrophicus: life at the thermodynamic limit of microbial growth.</title>
        <authorList>
            <person name="McInerney M.J."/>
            <person name="Rohlin L."/>
            <person name="Mouttaki H."/>
            <person name="Kim U."/>
            <person name="Krupp R.S."/>
            <person name="Rios-Hernandez L."/>
            <person name="Sieber J."/>
            <person name="Struchtemeyer C.G."/>
            <person name="Bhattacharyya A."/>
            <person name="Campbell J.W."/>
            <person name="Gunsalus R.P."/>
        </authorList>
    </citation>
    <scope>NUCLEOTIDE SEQUENCE [LARGE SCALE GENOMIC DNA]</scope>
    <source>
        <strain evidence="2 3">SB</strain>
    </source>
</reference>
<feature type="transmembrane region" description="Helical" evidence="1">
    <location>
        <begin position="72"/>
        <end position="92"/>
    </location>
</feature>
<dbReference type="AlphaFoldDB" id="Q2LQ58"/>
<organism evidence="2 3">
    <name type="scientific">Syntrophus aciditrophicus (strain SB)</name>
    <dbReference type="NCBI Taxonomy" id="56780"/>
    <lineage>
        <taxon>Bacteria</taxon>
        <taxon>Pseudomonadati</taxon>
        <taxon>Thermodesulfobacteriota</taxon>
        <taxon>Syntrophia</taxon>
        <taxon>Syntrophales</taxon>
        <taxon>Syntrophaceae</taxon>
        <taxon>Syntrophus</taxon>
    </lineage>
</organism>
<evidence type="ECO:0000256" key="1">
    <source>
        <dbReference type="SAM" id="Phobius"/>
    </source>
</evidence>
<dbReference type="InParanoid" id="Q2LQ58"/>
<keyword evidence="1" id="KW-0472">Membrane</keyword>
<evidence type="ECO:0000313" key="3">
    <source>
        <dbReference type="Proteomes" id="UP000001933"/>
    </source>
</evidence>
<evidence type="ECO:0000313" key="2">
    <source>
        <dbReference type="EMBL" id="ABC76134.1"/>
    </source>
</evidence>
<dbReference type="HOGENOM" id="CLU_1895133_0_0_7"/>
<keyword evidence="1" id="KW-1133">Transmembrane helix</keyword>
<keyword evidence="1" id="KW-0812">Transmembrane</keyword>
<dbReference type="STRING" id="56780.SYN_01450"/>
<keyword evidence="3" id="KW-1185">Reference proteome</keyword>
<protein>
    <submittedName>
        <fullName evidence="2">Hypothetical membrane protein</fullName>
    </submittedName>
</protein>
<proteinExistence type="predicted"/>
<name>Q2LQ58_SYNAS</name>
<gene>
    <name evidence="2" type="ORF">SYN_01450</name>
</gene>
<feature type="transmembrane region" description="Helical" evidence="1">
    <location>
        <begin position="104"/>
        <end position="123"/>
    </location>
</feature>